<sequence>MAQCRRGGRSGLSNGVDRKRHGRTCTNGIATRYRVAAPAAPLDDSPEKEWLRRAIMPCLRTCRHRGNLPAPTAACVTAQRGPPRARQDIA</sequence>
<comment type="caution">
    <text evidence="2">The sequence shown here is derived from an EMBL/GenBank/DDBJ whole genome shotgun (WGS) entry which is preliminary data.</text>
</comment>
<protein>
    <submittedName>
        <fullName evidence="2">Uncharacterized protein</fullName>
    </submittedName>
</protein>
<evidence type="ECO:0000313" key="2">
    <source>
        <dbReference type="EMBL" id="PPV05079.1"/>
    </source>
</evidence>
<proteinExistence type="predicted"/>
<organism evidence="2 3">
    <name type="scientific">Xanthomonas bromi</name>
    <dbReference type="NCBI Taxonomy" id="56449"/>
    <lineage>
        <taxon>Bacteria</taxon>
        <taxon>Pseudomonadati</taxon>
        <taxon>Pseudomonadota</taxon>
        <taxon>Gammaproteobacteria</taxon>
        <taxon>Lysobacterales</taxon>
        <taxon>Lysobacteraceae</taxon>
        <taxon>Xanthomonas</taxon>
    </lineage>
</organism>
<accession>A0ABX5BKG2</accession>
<gene>
    <name evidence="2" type="ORF">XbrCFBP1976_18835</name>
</gene>
<keyword evidence="3" id="KW-1185">Reference proteome</keyword>
<dbReference type="Proteomes" id="UP000239710">
    <property type="component" value="Unassembled WGS sequence"/>
</dbReference>
<evidence type="ECO:0000256" key="1">
    <source>
        <dbReference type="SAM" id="MobiDB-lite"/>
    </source>
</evidence>
<reference evidence="2 3" key="1">
    <citation type="submission" date="2016-08" db="EMBL/GenBank/DDBJ databases">
        <title>Evolution of the type three secretion system and type three effector repertoires in Xanthomonas.</title>
        <authorList>
            <person name="Merda D."/>
            <person name="Briand M."/>
            <person name="Bosis E."/>
            <person name="Rousseau C."/>
            <person name="Portier P."/>
            <person name="Jacques M.-A."/>
            <person name="Fischer-Le Saux M."/>
        </authorList>
    </citation>
    <scope>NUCLEOTIDE SEQUENCE [LARGE SCALE GENOMIC DNA]</scope>
    <source>
        <strain evidence="2 3">CFBP1976</strain>
    </source>
</reference>
<feature type="region of interest" description="Disordered" evidence="1">
    <location>
        <begin position="1"/>
        <end position="24"/>
    </location>
</feature>
<dbReference type="EMBL" id="MDCE01000038">
    <property type="protein sequence ID" value="PPV05079.1"/>
    <property type="molecule type" value="Genomic_DNA"/>
</dbReference>
<evidence type="ECO:0000313" key="3">
    <source>
        <dbReference type="Proteomes" id="UP000239710"/>
    </source>
</evidence>
<name>A0ABX5BKG2_9XANT</name>